<protein>
    <submittedName>
        <fullName evidence="1">Uncharacterized protein</fullName>
    </submittedName>
</protein>
<gene>
    <name evidence="1" type="ORF">PRUB_b0862</name>
</gene>
<organism evidence="1 2">
    <name type="scientific">Pseudoalteromonas rubra</name>
    <dbReference type="NCBI Taxonomy" id="43658"/>
    <lineage>
        <taxon>Bacteria</taxon>
        <taxon>Pseudomonadati</taxon>
        <taxon>Pseudomonadota</taxon>
        <taxon>Gammaproteobacteria</taxon>
        <taxon>Alteromonadales</taxon>
        <taxon>Pseudoalteromonadaceae</taxon>
        <taxon>Pseudoalteromonas</taxon>
    </lineage>
</organism>
<evidence type="ECO:0000313" key="2">
    <source>
        <dbReference type="Proteomes" id="UP000016480"/>
    </source>
</evidence>
<proteinExistence type="predicted"/>
<evidence type="ECO:0000313" key="1">
    <source>
        <dbReference type="EMBL" id="KAF7781593.1"/>
    </source>
</evidence>
<dbReference type="AlphaFoldDB" id="A0A8T0C0K5"/>
<sequence length="44" mass="4938">MFTLISTQFDDYQTQKRAGTIYAQPTPVLISYEVGTPRLLQSAS</sequence>
<accession>A0A8T0C0K5</accession>
<comment type="caution">
    <text evidence="1">The sequence shown here is derived from an EMBL/GenBank/DDBJ whole genome shotgun (WGS) entry which is preliminary data.</text>
</comment>
<dbReference type="EMBL" id="AHCD03000044">
    <property type="protein sequence ID" value="KAF7781593.1"/>
    <property type="molecule type" value="Genomic_DNA"/>
</dbReference>
<dbReference type="Proteomes" id="UP000016480">
    <property type="component" value="Unassembled WGS sequence"/>
</dbReference>
<reference evidence="1 2" key="1">
    <citation type="journal article" date="2012" name="J. Bacteriol.">
        <title>Genome sequence of the cycloprodigiosin-producing bacterial strain Pseudoalteromonas rubra ATCC 29570(T).</title>
        <authorList>
            <person name="Xie B.B."/>
            <person name="Shu Y.L."/>
            <person name="Qin Q.L."/>
            <person name="Rong J.C."/>
            <person name="Zhang X.Y."/>
            <person name="Chen X.L."/>
            <person name="Zhou B.C."/>
            <person name="Zhang Y.Z."/>
        </authorList>
    </citation>
    <scope>NUCLEOTIDE SEQUENCE [LARGE SCALE GENOMIC DNA]</scope>
    <source>
        <strain evidence="1 2">DSM 6842</strain>
    </source>
</reference>
<name>A0A8T0C0K5_9GAMM</name>